<sequence>MSPKPSPKRSAEPRFSIVTPVYDPPVDVLKQCIESVIAQEFADWELIMVDDFSSNAAVPTVIAQYAQQDPRITLIERDTNGHIVAASNDGVAAATGEFIALLDHDDLLVPDALAQVVAAIDRHEDVDYVYTDEDKVGEDGTTYGAFRKPDWSPERLRGQMYTSHLSVLRTSLVREVGGFREGFDGSQDHDLVLRVTEQARRIVHVPEVLYHWRAVEGSTAVDIEAKPYAETAGIRAVQEHLDRLGIDAVAGPGAEPGRYVVQRRLDPAVKVSVVIPTMGQSSLVRGQRRVLVVEAVRSALAHTDHANVEIVVVADTPTPAAVLDELREVAGDRLVVVPFDRPFNFSEKINVGVCHSSGDRVVFLNDDIEAISQGWLEQLVAPLDEPDVGLTGAKLYFSDQTVQHAGHAYYNAGYHHPFKFWTRDEVGPFGELVVNREVTGVTAACAAMRRETFFEIGGFSEALPGNFNDVDLCYKVQAAGLRTLFIATSELYHYESRTREARVQEWERLAVVARWGVPDEDRYTPRAHAMPNLRRVQELSEDLFDPASD</sequence>
<dbReference type="InterPro" id="IPR029044">
    <property type="entry name" value="Nucleotide-diphossugar_trans"/>
</dbReference>
<dbReference type="Proteomes" id="UP000291101">
    <property type="component" value="Unassembled WGS sequence"/>
</dbReference>
<dbReference type="Pfam" id="PF00535">
    <property type="entry name" value="Glycos_transf_2"/>
    <property type="match status" value="1"/>
</dbReference>
<dbReference type="RefSeq" id="WP_129426134.1">
    <property type="nucleotide sequence ID" value="NZ_SDWV01000005.1"/>
</dbReference>
<accession>A0A4Q2T7J5</accession>
<evidence type="ECO:0000259" key="1">
    <source>
        <dbReference type="Pfam" id="PF00535"/>
    </source>
</evidence>
<dbReference type="PANTHER" id="PTHR43179:SF7">
    <property type="entry name" value="RHAMNOSYLTRANSFERASE WBBL"/>
    <property type="match status" value="1"/>
</dbReference>
<dbReference type="GO" id="GO:0016740">
    <property type="term" value="F:transferase activity"/>
    <property type="evidence" value="ECO:0007669"/>
    <property type="project" value="UniProtKB-KW"/>
</dbReference>
<keyword evidence="3" id="KW-1185">Reference proteome</keyword>
<dbReference type="SUPFAM" id="SSF53448">
    <property type="entry name" value="Nucleotide-diphospho-sugar transferases"/>
    <property type="match status" value="2"/>
</dbReference>
<feature type="domain" description="Glycosyltransferase 2-like" evidence="1">
    <location>
        <begin position="16"/>
        <end position="139"/>
    </location>
</feature>
<dbReference type="PANTHER" id="PTHR43179">
    <property type="entry name" value="RHAMNOSYLTRANSFERASE WBBL"/>
    <property type="match status" value="1"/>
</dbReference>
<dbReference type="Gene3D" id="3.90.550.10">
    <property type="entry name" value="Spore Coat Polysaccharide Biosynthesis Protein SpsA, Chain A"/>
    <property type="match status" value="2"/>
</dbReference>
<name>A0A4Q2T7J5_9ACTN</name>
<dbReference type="OrthoDB" id="7615426at2"/>
<comment type="caution">
    <text evidence="2">The sequence shown here is derived from an EMBL/GenBank/DDBJ whole genome shotgun (WGS) entry which is preliminary data.</text>
</comment>
<dbReference type="InterPro" id="IPR001173">
    <property type="entry name" value="Glyco_trans_2-like"/>
</dbReference>
<dbReference type="CDD" id="cd04184">
    <property type="entry name" value="GT2_RfbC_Mx_like"/>
    <property type="match status" value="1"/>
</dbReference>
<dbReference type="Pfam" id="PF13641">
    <property type="entry name" value="Glyco_tranf_2_3"/>
    <property type="match status" value="1"/>
</dbReference>
<keyword evidence="2" id="KW-0808">Transferase</keyword>
<evidence type="ECO:0000313" key="3">
    <source>
        <dbReference type="Proteomes" id="UP000291101"/>
    </source>
</evidence>
<gene>
    <name evidence="2" type="ORF">EUA94_07265</name>
</gene>
<dbReference type="EMBL" id="SDWV01000005">
    <property type="protein sequence ID" value="RYC13014.1"/>
    <property type="molecule type" value="Genomic_DNA"/>
</dbReference>
<reference evidence="2 3" key="1">
    <citation type="submission" date="2019-01" db="EMBL/GenBank/DDBJ databases">
        <title>Novel species of Nocardioides.</title>
        <authorList>
            <person name="Liu Q."/>
            <person name="X Y.-H."/>
        </authorList>
    </citation>
    <scope>NUCLEOTIDE SEQUENCE [LARGE SCALE GENOMIC DNA]</scope>
    <source>
        <strain evidence="2 3">HLT2-9</strain>
    </source>
</reference>
<organism evidence="2 3">
    <name type="scientific">Nocardioides zhouii</name>
    <dbReference type="NCBI Taxonomy" id="1168729"/>
    <lineage>
        <taxon>Bacteria</taxon>
        <taxon>Bacillati</taxon>
        <taxon>Actinomycetota</taxon>
        <taxon>Actinomycetes</taxon>
        <taxon>Propionibacteriales</taxon>
        <taxon>Nocardioidaceae</taxon>
        <taxon>Nocardioides</taxon>
    </lineage>
</organism>
<evidence type="ECO:0000313" key="2">
    <source>
        <dbReference type="EMBL" id="RYC13014.1"/>
    </source>
</evidence>
<proteinExistence type="predicted"/>
<dbReference type="AlphaFoldDB" id="A0A4Q2T7J5"/>
<protein>
    <submittedName>
        <fullName evidence="2">Glycosyltransferase</fullName>
    </submittedName>
</protein>